<proteinExistence type="predicted"/>
<organism evidence="1 2">
    <name type="scientific">Riccia fluitans</name>
    <dbReference type="NCBI Taxonomy" id="41844"/>
    <lineage>
        <taxon>Eukaryota</taxon>
        <taxon>Viridiplantae</taxon>
        <taxon>Streptophyta</taxon>
        <taxon>Embryophyta</taxon>
        <taxon>Marchantiophyta</taxon>
        <taxon>Marchantiopsida</taxon>
        <taxon>Marchantiidae</taxon>
        <taxon>Marchantiales</taxon>
        <taxon>Ricciaceae</taxon>
        <taxon>Riccia</taxon>
    </lineage>
</organism>
<dbReference type="EMBL" id="JBHFFA010000002">
    <property type="protein sequence ID" value="KAL2642875.1"/>
    <property type="molecule type" value="Genomic_DNA"/>
</dbReference>
<keyword evidence="2" id="KW-1185">Reference proteome</keyword>
<dbReference type="AlphaFoldDB" id="A0ABD1Z5U7"/>
<protein>
    <submittedName>
        <fullName evidence="1">Uncharacterized protein</fullName>
    </submittedName>
</protein>
<accession>A0ABD1Z5U7</accession>
<name>A0ABD1Z5U7_9MARC</name>
<reference evidence="1 2" key="1">
    <citation type="submission" date="2024-09" db="EMBL/GenBank/DDBJ databases">
        <title>Chromosome-scale assembly of Riccia fluitans.</title>
        <authorList>
            <person name="Paukszto L."/>
            <person name="Sawicki J."/>
            <person name="Karawczyk K."/>
            <person name="Piernik-Szablinska J."/>
            <person name="Szczecinska M."/>
            <person name="Mazdziarz M."/>
        </authorList>
    </citation>
    <scope>NUCLEOTIDE SEQUENCE [LARGE SCALE GENOMIC DNA]</scope>
    <source>
        <strain evidence="1">Rf_01</strain>
        <tissue evidence="1">Aerial parts of the thallus</tissue>
    </source>
</reference>
<gene>
    <name evidence="1" type="ORF">R1flu_010462</name>
</gene>
<sequence>MLISQLLRRGFRVLSGSIMQGEIANLQLYHVERDLVNVTRFTCARCKLCWRNIDPSSIVFMDFASLTVSEPRKFLGYWKHVVDALLVYHD</sequence>
<dbReference type="Proteomes" id="UP001605036">
    <property type="component" value="Unassembled WGS sequence"/>
</dbReference>
<evidence type="ECO:0000313" key="2">
    <source>
        <dbReference type="Proteomes" id="UP001605036"/>
    </source>
</evidence>
<comment type="caution">
    <text evidence="1">The sequence shown here is derived from an EMBL/GenBank/DDBJ whole genome shotgun (WGS) entry which is preliminary data.</text>
</comment>
<evidence type="ECO:0000313" key="1">
    <source>
        <dbReference type="EMBL" id="KAL2642875.1"/>
    </source>
</evidence>